<dbReference type="InterPro" id="IPR011009">
    <property type="entry name" value="Kinase-like_dom_sf"/>
</dbReference>
<comment type="caution">
    <text evidence="2">The sequence shown here is derived from an EMBL/GenBank/DDBJ whole genome shotgun (WGS) entry which is preliminary data.</text>
</comment>
<reference evidence="2" key="1">
    <citation type="submission" date="2020-03" db="EMBL/GenBank/DDBJ databases">
        <authorList>
            <person name="He L."/>
        </authorList>
    </citation>
    <scope>NUCLEOTIDE SEQUENCE</scope>
    <source>
        <strain evidence="2">CkLH20</strain>
    </source>
</reference>
<evidence type="ECO:0000313" key="3">
    <source>
        <dbReference type="Proteomes" id="UP000781932"/>
    </source>
</evidence>
<dbReference type="Proteomes" id="UP000781932">
    <property type="component" value="Unassembled WGS sequence"/>
</dbReference>
<feature type="compositionally biased region" description="Polar residues" evidence="1">
    <location>
        <begin position="140"/>
        <end position="150"/>
    </location>
</feature>
<sequence>MDPNWRPNHDEVVSAALHNIAECAKRPYYHNIRGFRFSPKDLPDDVYVWVKYGNTPEGLRCEANTQYYVHDELLKMGDEARQRFYVPKVFDYFETELDVTLYLIKESCRLSYGIIVMEYVTGTAISQILQDLEFEYAEPNGQTNGGQTQSEDADPTDTLESMPTPAQKSLQDNITVFKDLVADSISFFLSFPPPADVTPGPVGGGLIMHWAFGKDDSYAPREFANLKDLEDFINEKITKKWPDIAPAKLTQEGLKLCYCDLNLDNFLLENPDDPSSRVIIIDFEHAGFLPHSFLTWEIWDKREFDIEERVRTQSNLELSRDNVYAIHALLRKLTWESQI</sequence>
<dbReference type="OrthoDB" id="3250044at2759"/>
<evidence type="ECO:0000256" key="1">
    <source>
        <dbReference type="SAM" id="MobiDB-lite"/>
    </source>
</evidence>
<protein>
    <recommendedName>
        <fullName evidence="4">Aminoglycoside phosphotransferase domain-containing protein</fullName>
    </recommendedName>
</protein>
<dbReference type="EMBL" id="JAATWM020000009">
    <property type="protein sequence ID" value="KAF9878684.1"/>
    <property type="molecule type" value="Genomic_DNA"/>
</dbReference>
<gene>
    <name evidence="2" type="ORF">CkaCkLH20_03584</name>
</gene>
<evidence type="ECO:0000313" key="2">
    <source>
        <dbReference type="EMBL" id="KAF9878684.1"/>
    </source>
</evidence>
<dbReference type="AlphaFoldDB" id="A0A9P6LJT0"/>
<dbReference type="RefSeq" id="XP_038748145.1">
    <property type="nucleotide sequence ID" value="XM_038886303.1"/>
</dbReference>
<reference evidence="2" key="2">
    <citation type="submission" date="2020-11" db="EMBL/GenBank/DDBJ databases">
        <title>Whole genome sequencing of Colletotrichum sp.</title>
        <authorList>
            <person name="Li H."/>
        </authorList>
    </citation>
    <scope>NUCLEOTIDE SEQUENCE</scope>
    <source>
        <strain evidence="2">CkLH20</strain>
    </source>
</reference>
<dbReference type="GeneID" id="62159377"/>
<evidence type="ECO:0008006" key="4">
    <source>
        <dbReference type="Google" id="ProtNLM"/>
    </source>
</evidence>
<proteinExistence type="predicted"/>
<organism evidence="2 3">
    <name type="scientific">Colletotrichum karsti</name>
    <dbReference type="NCBI Taxonomy" id="1095194"/>
    <lineage>
        <taxon>Eukaryota</taxon>
        <taxon>Fungi</taxon>
        <taxon>Dikarya</taxon>
        <taxon>Ascomycota</taxon>
        <taxon>Pezizomycotina</taxon>
        <taxon>Sordariomycetes</taxon>
        <taxon>Hypocreomycetidae</taxon>
        <taxon>Glomerellales</taxon>
        <taxon>Glomerellaceae</taxon>
        <taxon>Colletotrichum</taxon>
        <taxon>Colletotrichum boninense species complex</taxon>
    </lineage>
</organism>
<dbReference type="SUPFAM" id="SSF56112">
    <property type="entry name" value="Protein kinase-like (PK-like)"/>
    <property type="match status" value="1"/>
</dbReference>
<name>A0A9P6LJT0_9PEZI</name>
<feature type="region of interest" description="Disordered" evidence="1">
    <location>
        <begin position="138"/>
        <end position="165"/>
    </location>
</feature>
<keyword evidence="3" id="KW-1185">Reference proteome</keyword>
<accession>A0A9P6LJT0</accession>